<dbReference type="RefSeq" id="XP_025462447.1">
    <property type="nucleotide sequence ID" value="XM_025616022.1"/>
</dbReference>
<sequence length="352" mass="40547">MAAVNWEVTFFEITTTRSDRITDTLYANGRMQVPIDVSIKAVVNDETYTLSEQELASIKLVRYVSPDEDLPDGWDYTASENEFDHVMPTTVTNIKNNRDSDIPAPAEALHITPRADHQVKRYWVSTTHVENEQIAASILSPSGEIITTHEEESGFDSYVALTGVAPITYHKDDLVTDKYSNKDDVEKHEWSFSYEGLPLARGTCYQQNVYVSLKNERMLKSEVTGVKRGDSEFWFNHAYRRHVPSWVDHGVDIHYIWDTGDPEQQWVGQPLPWDEFDIDTKWEVETNKKSNKLNLARCAIRTDFTMVKLWNSDYNWDQENSIILYDRCGNTGQFKAKPDNDWDTGGSRLVED</sequence>
<evidence type="ECO:0000313" key="2">
    <source>
        <dbReference type="Proteomes" id="UP000246702"/>
    </source>
</evidence>
<reference evidence="1 2" key="1">
    <citation type="submission" date="2016-12" db="EMBL/GenBank/DDBJ databases">
        <title>The genomes of Aspergillus section Nigri reveals drivers in fungal speciation.</title>
        <authorList>
            <consortium name="DOE Joint Genome Institute"/>
            <person name="Vesth T.C."/>
            <person name="Nybo J."/>
            <person name="Theobald S."/>
            <person name="Brandl J."/>
            <person name="Frisvad J.C."/>
            <person name="Nielsen K.F."/>
            <person name="Lyhne E.K."/>
            <person name="Kogle M.E."/>
            <person name="Kuo A."/>
            <person name="Riley R."/>
            <person name="Clum A."/>
            <person name="Nolan M."/>
            <person name="Lipzen A."/>
            <person name="Salamov A."/>
            <person name="Henrissat B."/>
            <person name="Wiebenga A."/>
            <person name="De Vries R.P."/>
            <person name="Grigoriev I.V."/>
            <person name="Mortensen U.H."/>
            <person name="Andersen M.R."/>
            <person name="Baker S.E."/>
        </authorList>
    </citation>
    <scope>NUCLEOTIDE SEQUENCE [LARGE SCALE GENOMIC DNA]</scope>
    <source>
        <strain evidence="1 2">CBS 115572</strain>
    </source>
</reference>
<gene>
    <name evidence="1" type="ORF">BO94DRAFT_590404</name>
</gene>
<name>A0A317V8B0_9EURO</name>
<dbReference type="Proteomes" id="UP000246702">
    <property type="component" value="Unassembled WGS sequence"/>
</dbReference>
<dbReference type="EMBL" id="MSFK01000041">
    <property type="protein sequence ID" value="PWY69619.1"/>
    <property type="molecule type" value="Genomic_DNA"/>
</dbReference>
<proteinExistence type="predicted"/>
<comment type="caution">
    <text evidence="1">The sequence shown here is derived from an EMBL/GenBank/DDBJ whole genome shotgun (WGS) entry which is preliminary data.</text>
</comment>
<dbReference type="GeneID" id="37118165"/>
<accession>A0A317V8B0</accession>
<organism evidence="1 2">
    <name type="scientific">Aspergillus sclerotioniger CBS 115572</name>
    <dbReference type="NCBI Taxonomy" id="1450535"/>
    <lineage>
        <taxon>Eukaryota</taxon>
        <taxon>Fungi</taxon>
        <taxon>Dikarya</taxon>
        <taxon>Ascomycota</taxon>
        <taxon>Pezizomycotina</taxon>
        <taxon>Eurotiomycetes</taxon>
        <taxon>Eurotiomycetidae</taxon>
        <taxon>Eurotiales</taxon>
        <taxon>Aspergillaceae</taxon>
        <taxon>Aspergillus</taxon>
        <taxon>Aspergillus subgen. Circumdati</taxon>
    </lineage>
</organism>
<evidence type="ECO:0000313" key="1">
    <source>
        <dbReference type="EMBL" id="PWY69619.1"/>
    </source>
</evidence>
<dbReference type="AlphaFoldDB" id="A0A317V8B0"/>
<protein>
    <submittedName>
        <fullName evidence="1">Uncharacterized protein</fullName>
    </submittedName>
</protein>
<keyword evidence="2" id="KW-1185">Reference proteome</keyword>
<dbReference type="OrthoDB" id="4463410at2759"/>